<name>A0A1Q3DBI7_CEPFO</name>
<dbReference type="STRING" id="3775.A0A1Q3DBI7"/>
<evidence type="ECO:0000313" key="1">
    <source>
        <dbReference type="EMBL" id="GAV89821.1"/>
    </source>
</evidence>
<dbReference type="InParanoid" id="A0A1Q3DBI7"/>
<dbReference type="Proteomes" id="UP000187406">
    <property type="component" value="Unassembled WGS sequence"/>
</dbReference>
<dbReference type="AlphaFoldDB" id="A0A1Q3DBI7"/>
<sequence length="182" mass="21006">MPIHILSLLKVPKMVTNRIQKIFANFLWSSQGNSRLHWISWRQICHPFKEEGLGIRDMDTVMLSLQSKFAWLFLQGKSLWAQIVRSKYGTCHHILQKGIRPSSSHCRKAIANHFLLISNNSRMIIRSGNSSFWKDNWLGHFLWFPACPLPALSVKEALDLPHLLDVLLNNPQKEVAKSIKLT</sequence>
<protein>
    <recommendedName>
        <fullName evidence="3">Zf-RVT domain-containing protein</fullName>
    </recommendedName>
</protein>
<evidence type="ECO:0000313" key="2">
    <source>
        <dbReference type="Proteomes" id="UP000187406"/>
    </source>
</evidence>
<evidence type="ECO:0008006" key="3">
    <source>
        <dbReference type="Google" id="ProtNLM"/>
    </source>
</evidence>
<dbReference type="PANTHER" id="PTHR33116:SF80">
    <property type="entry name" value="REVERSE TRANSCRIPTASE ZINC-BINDING DOMAIN-CONTAINING PROTEIN"/>
    <property type="match status" value="1"/>
</dbReference>
<dbReference type="OrthoDB" id="913113at2759"/>
<dbReference type="PANTHER" id="PTHR33116">
    <property type="entry name" value="REVERSE TRANSCRIPTASE ZINC-BINDING DOMAIN-CONTAINING PROTEIN-RELATED-RELATED"/>
    <property type="match status" value="1"/>
</dbReference>
<dbReference type="EMBL" id="BDDD01005780">
    <property type="protein sequence ID" value="GAV89821.1"/>
    <property type="molecule type" value="Genomic_DNA"/>
</dbReference>
<accession>A0A1Q3DBI7</accession>
<keyword evidence="2" id="KW-1185">Reference proteome</keyword>
<organism evidence="1 2">
    <name type="scientific">Cephalotus follicularis</name>
    <name type="common">Albany pitcher plant</name>
    <dbReference type="NCBI Taxonomy" id="3775"/>
    <lineage>
        <taxon>Eukaryota</taxon>
        <taxon>Viridiplantae</taxon>
        <taxon>Streptophyta</taxon>
        <taxon>Embryophyta</taxon>
        <taxon>Tracheophyta</taxon>
        <taxon>Spermatophyta</taxon>
        <taxon>Magnoliopsida</taxon>
        <taxon>eudicotyledons</taxon>
        <taxon>Gunneridae</taxon>
        <taxon>Pentapetalae</taxon>
        <taxon>rosids</taxon>
        <taxon>fabids</taxon>
        <taxon>Oxalidales</taxon>
        <taxon>Cephalotaceae</taxon>
        <taxon>Cephalotus</taxon>
    </lineage>
</organism>
<gene>
    <name evidence="1" type="ORF">CFOL_v3_33233</name>
</gene>
<proteinExistence type="predicted"/>
<comment type="caution">
    <text evidence="1">The sequence shown here is derived from an EMBL/GenBank/DDBJ whole genome shotgun (WGS) entry which is preliminary data.</text>
</comment>
<reference evidence="2" key="1">
    <citation type="submission" date="2016-04" db="EMBL/GenBank/DDBJ databases">
        <title>Cephalotus genome sequencing.</title>
        <authorList>
            <person name="Fukushima K."/>
            <person name="Hasebe M."/>
            <person name="Fang X."/>
        </authorList>
    </citation>
    <scope>NUCLEOTIDE SEQUENCE [LARGE SCALE GENOMIC DNA]</scope>
    <source>
        <strain evidence="2">cv. St1</strain>
    </source>
</reference>